<dbReference type="Pfam" id="PF13579">
    <property type="entry name" value="Glyco_trans_4_4"/>
    <property type="match status" value="1"/>
</dbReference>
<keyword evidence="3" id="KW-0808">Transferase</keyword>
<evidence type="ECO:0000313" key="4">
    <source>
        <dbReference type="Proteomes" id="UP000268313"/>
    </source>
</evidence>
<dbReference type="InterPro" id="IPR001296">
    <property type="entry name" value="Glyco_trans_1"/>
</dbReference>
<gene>
    <name evidence="3" type="ORF">D7X32_40795</name>
</gene>
<dbReference type="PANTHER" id="PTHR45947:SF3">
    <property type="entry name" value="SULFOQUINOVOSYL TRANSFERASE SQD2"/>
    <property type="match status" value="1"/>
</dbReference>
<feature type="domain" description="Glycosyltransferase subfamily 4-like N-terminal" evidence="2">
    <location>
        <begin position="75"/>
        <end position="249"/>
    </location>
</feature>
<dbReference type="EMBL" id="RAWE01000299">
    <property type="protein sequence ID" value="RKG94885.1"/>
    <property type="molecule type" value="Genomic_DNA"/>
</dbReference>
<dbReference type="PANTHER" id="PTHR45947">
    <property type="entry name" value="SULFOQUINOVOSYL TRANSFERASE SQD2"/>
    <property type="match status" value="1"/>
</dbReference>
<dbReference type="GO" id="GO:0016758">
    <property type="term" value="F:hexosyltransferase activity"/>
    <property type="evidence" value="ECO:0007669"/>
    <property type="project" value="TreeGrafter"/>
</dbReference>
<accession>A0A3A8JHS1</accession>
<dbReference type="InterPro" id="IPR028098">
    <property type="entry name" value="Glyco_trans_4-like_N"/>
</dbReference>
<dbReference type="InterPro" id="IPR050194">
    <property type="entry name" value="Glycosyltransferase_grp1"/>
</dbReference>
<dbReference type="CDD" id="cd03801">
    <property type="entry name" value="GT4_PimA-like"/>
    <property type="match status" value="1"/>
</dbReference>
<evidence type="ECO:0000259" key="1">
    <source>
        <dbReference type="Pfam" id="PF00534"/>
    </source>
</evidence>
<dbReference type="Gene3D" id="3.40.50.2000">
    <property type="entry name" value="Glycogen Phosphorylase B"/>
    <property type="match status" value="2"/>
</dbReference>
<comment type="caution">
    <text evidence="3">The sequence shown here is derived from an EMBL/GenBank/DDBJ whole genome shotgun (WGS) entry which is preliminary data.</text>
</comment>
<name>A0A3A8JHS1_9BACT</name>
<organism evidence="3 4">
    <name type="scientific">Corallococcus carmarthensis</name>
    <dbReference type="NCBI Taxonomy" id="2316728"/>
    <lineage>
        <taxon>Bacteria</taxon>
        <taxon>Pseudomonadati</taxon>
        <taxon>Myxococcota</taxon>
        <taxon>Myxococcia</taxon>
        <taxon>Myxococcales</taxon>
        <taxon>Cystobacterineae</taxon>
        <taxon>Myxococcaceae</taxon>
        <taxon>Corallococcus</taxon>
    </lineage>
</organism>
<feature type="domain" description="Glycosyl transferase family 1" evidence="1">
    <location>
        <begin position="275"/>
        <end position="436"/>
    </location>
</feature>
<sequence length="468" mass="51203">MPPREVLLLVGDTRRQRACLALRRPRMGRVGRESAGWPRCVWSANCVVSAPMTAVERSKRRVVHVLRKYNPREWGGTETHVVEVTRRLARWGWRPEVHAPGGPSAPDGALGPEVPLVRFRAFNPFIGPAETRKALVANAGNLITFDEPLRLARDRGLALAHLHTAGRIGGAVRTAMRLTGRPYVLSVHGPLLARKAQLAQDTARRHSGGIDVGQPIGMLLGARRVIHDAARVITFNEEERRALAEVVGERVVRLDQGVELERLASGSVDRARGRWPRFASAPLVTLVGRVSPQKNQLLAIRAFAAGAPEDHHLVLAGAVVDAAYQEQLRREIQALGLGSRVHLLGNLDAETEVPDLLSLTRLVLMPSVHEAFGLVVLEAWAAGRPAMLAVHSGLADLTRAIGDEGLSVPTLEVRDWAVALRQALTHPDRLEVAARAGAELVRLRFSWDAVARNLEDLYQAVIEEGGRR</sequence>
<keyword evidence="4" id="KW-1185">Reference proteome</keyword>
<reference evidence="4" key="1">
    <citation type="submission" date="2018-09" db="EMBL/GenBank/DDBJ databases">
        <authorList>
            <person name="Livingstone P.G."/>
            <person name="Whitworth D.E."/>
        </authorList>
    </citation>
    <scope>NUCLEOTIDE SEQUENCE [LARGE SCALE GENOMIC DNA]</scope>
    <source>
        <strain evidence="4">CA043D</strain>
    </source>
</reference>
<dbReference type="Proteomes" id="UP000268313">
    <property type="component" value="Unassembled WGS sequence"/>
</dbReference>
<dbReference type="AlphaFoldDB" id="A0A3A8JHS1"/>
<dbReference type="Pfam" id="PF00534">
    <property type="entry name" value="Glycos_transf_1"/>
    <property type="match status" value="1"/>
</dbReference>
<dbReference type="SUPFAM" id="SSF53756">
    <property type="entry name" value="UDP-Glycosyltransferase/glycogen phosphorylase"/>
    <property type="match status" value="1"/>
</dbReference>
<protein>
    <submittedName>
        <fullName evidence="3">Glycosyltransferase family 1 protein</fullName>
    </submittedName>
</protein>
<evidence type="ECO:0000313" key="3">
    <source>
        <dbReference type="EMBL" id="RKG94885.1"/>
    </source>
</evidence>
<evidence type="ECO:0000259" key="2">
    <source>
        <dbReference type="Pfam" id="PF13579"/>
    </source>
</evidence>
<proteinExistence type="predicted"/>